<keyword evidence="2" id="KW-1185">Reference proteome</keyword>
<sequence>MKFNPVKSVVSKWLLTAVLVLGFFTFSGLTIQIPNRLDKPGITLTGGFADKVSRSISYNAALKAANQWGLSNLTSQLLSLQALSFLHSREADIGVKQTSRLFISNNQVKYPFFVRTYSPGDDSLSFIG</sequence>
<dbReference type="Proteomes" id="UP001589828">
    <property type="component" value="Unassembled WGS sequence"/>
</dbReference>
<dbReference type="RefSeq" id="WP_377025995.1">
    <property type="nucleotide sequence ID" value="NZ_JBHLTS010000078.1"/>
</dbReference>
<protein>
    <submittedName>
        <fullName evidence="1">Uncharacterized protein</fullName>
    </submittedName>
</protein>
<evidence type="ECO:0000313" key="1">
    <source>
        <dbReference type="EMBL" id="MFC0518269.1"/>
    </source>
</evidence>
<dbReference type="EMBL" id="JBHLTS010000078">
    <property type="protein sequence ID" value="MFC0518269.1"/>
    <property type="molecule type" value="Genomic_DNA"/>
</dbReference>
<gene>
    <name evidence="1" type="ORF">ACFFGT_28910</name>
</gene>
<evidence type="ECO:0000313" key="2">
    <source>
        <dbReference type="Proteomes" id="UP001589828"/>
    </source>
</evidence>
<name>A0ABV6LFQ4_9SPHI</name>
<accession>A0ABV6LFQ4</accession>
<organism evidence="1 2">
    <name type="scientific">Mucilaginibacter angelicae</name>
    <dbReference type="NCBI Taxonomy" id="869718"/>
    <lineage>
        <taxon>Bacteria</taxon>
        <taxon>Pseudomonadati</taxon>
        <taxon>Bacteroidota</taxon>
        <taxon>Sphingobacteriia</taxon>
        <taxon>Sphingobacteriales</taxon>
        <taxon>Sphingobacteriaceae</taxon>
        <taxon>Mucilaginibacter</taxon>
    </lineage>
</organism>
<comment type="caution">
    <text evidence="1">The sequence shown here is derived from an EMBL/GenBank/DDBJ whole genome shotgun (WGS) entry which is preliminary data.</text>
</comment>
<reference evidence="1 2" key="1">
    <citation type="submission" date="2024-09" db="EMBL/GenBank/DDBJ databases">
        <authorList>
            <person name="Sun Q."/>
            <person name="Mori K."/>
        </authorList>
    </citation>
    <scope>NUCLEOTIDE SEQUENCE [LARGE SCALE GENOMIC DNA]</scope>
    <source>
        <strain evidence="1 2">NCAIM B.02415</strain>
    </source>
</reference>
<proteinExistence type="predicted"/>